<organism evidence="2 3">
    <name type="scientific">Larkinella terrae</name>
    <dbReference type="NCBI Taxonomy" id="2025311"/>
    <lineage>
        <taxon>Bacteria</taxon>
        <taxon>Pseudomonadati</taxon>
        <taxon>Bacteroidota</taxon>
        <taxon>Cytophagia</taxon>
        <taxon>Cytophagales</taxon>
        <taxon>Spirosomataceae</taxon>
        <taxon>Larkinella</taxon>
    </lineage>
</organism>
<accession>A0A7K0EVT0</accession>
<name>A0A7K0EVT0_9BACT</name>
<evidence type="ECO:0000256" key="1">
    <source>
        <dbReference type="SAM" id="SignalP"/>
    </source>
</evidence>
<keyword evidence="1" id="KW-0732">Signal</keyword>
<proteinExistence type="predicted"/>
<evidence type="ECO:0000313" key="2">
    <source>
        <dbReference type="EMBL" id="MRS65538.1"/>
    </source>
</evidence>
<dbReference type="OrthoDB" id="596512at2"/>
<dbReference type="InterPro" id="IPR026950">
    <property type="entry name" value="Caps_assemb_Wzi"/>
</dbReference>
<gene>
    <name evidence="2" type="ORF">GJJ30_29880</name>
</gene>
<feature type="chain" id="PRO_5029706764" description="Capsule assembly Wzi family protein" evidence="1">
    <location>
        <begin position="22"/>
        <end position="511"/>
    </location>
</feature>
<dbReference type="InterPro" id="IPR038636">
    <property type="entry name" value="Wzi_sf"/>
</dbReference>
<protein>
    <recommendedName>
        <fullName evidence="4">Capsule assembly Wzi family protein</fullName>
    </recommendedName>
</protein>
<dbReference type="EMBL" id="WJXZ01000015">
    <property type="protein sequence ID" value="MRS65538.1"/>
    <property type="molecule type" value="Genomic_DNA"/>
</dbReference>
<evidence type="ECO:0008006" key="4">
    <source>
        <dbReference type="Google" id="ProtNLM"/>
    </source>
</evidence>
<dbReference type="Pfam" id="PF14052">
    <property type="entry name" value="Caps_assemb_Wzi"/>
    <property type="match status" value="1"/>
</dbReference>
<reference evidence="2 3" key="1">
    <citation type="journal article" date="2018" name="Antonie Van Leeuwenhoek">
        <title>Larkinella terrae sp. nov., isolated from soil on Jeju Island, South Korea.</title>
        <authorList>
            <person name="Ten L.N."/>
            <person name="Jeon J."/>
            <person name="Park S.J."/>
            <person name="Park S."/>
            <person name="Lee S.Y."/>
            <person name="Kim M.K."/>
            <person name="Jung H.Y."/>
        </authorList>
    </citation>
    <scope>NUCLEOTIDE SEQUENCE [LARGE SCALE GENOMIC DNA]</scope>
    <source>
        <strain evidence="2 3">KCTC 52001</strain>
    </source>
</reference>
<keyword evidence="3" id="KW-1185">Reference proteome</keyword>
<dbReference type="Gene3D" id="2.40.160.130">
    <property type="entry name" value="Capsule assembly protein Wzi"/>
    <property type="match status" value="1"/>
</dbReference>
<dbReference type="Proteomes" id="UP000441754">
    <property type="component" value="Unassembled WGS sequence"/>
</dbReference>
<evidence type="ECO:0000313" key="3">
    <source>
        <dbReference type="Proteomes" id="UP000441754"/>
    </source>
</evidence>
<dbReference type="AlphaFoldDB" id="A0A7K0EVT0"/>
<sequence length="511" mass="56592">MKLNFTLLSVCLICLITPGFSQRNASTVGKPLTYYAELGALVSDSKQTPFWLRANQNGIVPNVNPMGTIRLGISADYARPVFKDGRTRSKLFDWGYGLDVVENNGKTSQFLLPEAYVKGRFSFIELYAGRRRGLVGLVDSNLTSGAYSWSGNALPLPTVQIGTPGYVSLGFLKNMISFRSFYNHGWFENSDKKITHSYLHQKVLYVRLGKPSWKVKLYGGFNHQVQWGGVANNVDNGLTKNGVLPQSWQSYLFMVTGYRHPNKKDTTLSGFENNRIGNHLGSIDMGMTIDLGDFNLYGYRQNLYDDGSLFRMTNIRDGLNGVRLQNNRVTTNTFSIREFLVEYLYTKSQGGAVVGVVPGLLGKDNYFNNSQYVDGWIYKNRAIGTPFLTPGTEVRPGLPTGAIANNRVSMLHVGISGRLANVQWTTKVSYSDNFGTYDAPFPDHTTQLSALLNVSAPIKLPGIGPMSLNTSLALDRGHLFTNSTGVYVGLRKSFSSPVRTVAALEPKKQTK</sequence>
<comment type="caution">
    <text evidence="2">The sequence shown here is derived from an EMBL/GenBank/DDBJ whole genome shotgun (WGS) entry which is preliminary data.</text>
</comment>
<feature type="signal peptide" evidence="1">
    <location>
        <begin position="1"/>
        <end position="21"/>
    </location>
</feature>